<dbReference type="EnsemblMetazoa" id="CLYHEMT006519.1">
    <property type="protein sequence ID" value="CLYHEMP006519.1"/>
    <property type="gene ID" value="CLYHEMG006519"/>
</dbReference>
<evidence type="ECO:0000313" key="3">
    <source>
        <dbReference type="EnsemblMetazoa" id="CLYHEMP006519.1"/>
    </source>
</evidence>
<keyword evidence="2" id="KW-0732">Signal</keyword>
<keyword evidence="4" id="KW-1185">Reference proteome</keyword>
<feature type="chain" id="PRO_5029724092" description="Cnidarian restricted protein" evidence="2">
    <location>
        <begin position="24"/>
        <end position="158"/>
    </location>
</feature>
<evidence type="ECO:0000256" key="2">
    <source>
        <dbReference type="SAM" id="SignalP"/>
    </source>
</evidence>
<evidence type="ECO:0008006" key="5">
    <source>
        <dbReference type="Google" id="ProtNLM"/>
    </source>
</evidence>
<evidence type="ECO:0000256" key="1">
    <source>
        <dbReference type="SAM" id="Coils"/>
    </source>
</evidence>
<feature type="signal peptide" evidence="2">
    <location>
        <begin position="1"/>
        <end position="23"/>
    </location>
</feature>
<protein>
    <recommendedName>
        <fullName evidence="5">Cnidarian restricted protein</fullName>
    </recommendedName>
</protein>
<proteinExistence type="predicted"/>
<evidence type="ECO:0000313" key="4">
    <source>
        <dbReference type="Proteomes" id="UP000594262"/>
    </source>
</evidence>
<sequence>MDIWSLMFILCSTLSSLPGYTFSKSTNSIDNLIDQLYKRSKDEVLLSQQKVEVETTKDIKESHQSIQQINKRKVFGKIIQYMDLGSSNTNTKTIDDESKERDQKPGRNLRAMFTCGIWGCGRSTALRGKKQVKENVEEKKSLKNDVMNEINELIQKLF</sequence>
<organism evidence="3 4">
    <name type="scientific">Clytia hemisphaerica</name>
    <dbReference type="NCBI Taxonomy" id="252671"/>
    <lineage>
        <taxon>Eukaryota</taxon>
        <taxon>Metazoa</taxon>
        <taxon>Cnidaria</taxon>
        <taxon>Hydrozoa</taxon>
        <taxon>Hydroidolina</taxon>
        <taxon>Leptothecata</taxon>
        <taxon>Obeliida</taxon>
        <taxon>Clytiidae</taxon>
        <taxon>Clytia</taxon>
    </lineage>
</organism>
<feature type="coiled-coil region" evidence="1">
    <location>
        <begin position="129"/>
        <end position="156"/>
    </location>
</feature>
<name>A0A7M5WRL7_9CNID</name>
<reference evidence="3" key="1">
    <citation type="submission" date="2021-01" db="UniProtKB">
        <authorList>
            <consortium name="EnsemblMetazoa"/>
        </authorList>
    </citation>
    <scope>IDENTIFICATION</scope>
</reference>
<keyword evidence="1" id="KW-0175">Coiled coil</keyword>
<accession>A0A7M5WRL7</accession>
<dbReference type="Proteomes" id="UP000594262">
    <property type="component" value="Unplaced"/>
</dbReference>
<dbReference type="AlphaFoldDB" id="A0A7M5WRL7"/>